<accession>A0A0A8ZSZ0</accession>
<dbReference type="EMBL" id="GBRH01259953">
    <property type="protein sequence ID" value="JAD37942.1"/>
    <property type="molecule type" value="Transcribed_RNA"/>
</dbReference>
<dbReference type="AlphaFoldDB" id="A0A0A8ZSZ0"/>
<feature type="region of interest" description="Disordered" evidence="1">
    <location>
        <begin position="1"/>
        <end position="42"/>
    </location>
</feature>
<sequence length="42" mass="4394">MYCAWGPTPLWPRERAHGAGDAGSDGDCAASVGVRVGTPQHR</sequence>
<organism evidence="2">
    <name type="scientific">Arundo donax</name>
    <name type="common">Giant reed</name>
    <name type="synonym">Donax arundinaceus</name>
    <dbReference type="NCBI Taxonomy" id="35708"/>
    <lineage>
        <taxon>Eukaryota</taxon>
        <taxon>Viridiplantae</taxon>
        <taxon>Streptophyta</taxon>
        <taxon>Embryophyta</taxon>
        <taxon>Tracheophyta</taxon>
        <taxon>Spermatophyta</taxon>
        <taxon>Magnoliopsida</taxon>
        <taxon>Liliopsida</taxon>
        <taxon>Poales</taxon>
        <taxon>Poaceae</taxon>
        <taxon>PACMAD clade</taxon>
        <taxon>Arundinoideae</taxon>
        <taxon>Arundineae</taxon>
        <taxon>Arundo</taxon>
    </lineage>
</organism>
<reference evidence="2" key="2">
    <citation type="journal article" date="2015" name="Data Brief">
        <title>Shoot transcriptome of the giant reed, Arundo donax.</title>
        <authorList>
            <person name="Barrero R.A."/>
            <person name="Guerrero F.D."/>
            <person name="Moolhuijzen P."/>
            <person name="Goolsby J.A."/>
            <person name="Tidwell J."/>
            <person name="Bellgard S.E."/>
            <person name="Bellgard M.I."/>
        </authorList>
    </citation>
    <scope>NUCLEOTIDE SEQUENCE</scope>
    <source>
        <tissue evidence="2">Shoot tissue taken approximately 20 cm above the soil surface</tissue>
    </source>
</reference>
<proteinExistence type="predicted"/>
<evidence type="ECO:0000256" key="1">
    <source>
        <dbReference type="SAM" id="MobiDB-lite"/>
    </source>
</evidence>
<name>A0A0A8ZSZ0_ARUDO</name>
<evidence type="ECO:0000313" key="2">
    <source>
        <dbReference type="EMBL" id="JAD37942.1"/>
    </source>
</evidence>
<reference evidence="2" key="1">
    <citation type="submission" date="2014-09" db="EMBL/GenBank/DDBJ databases">
        <authorList>
            <person name="Magalhaes I.L.F."/>
            <person name="Oliveira U."/>
            <person name="Santos F.R."/>
            <person name="Vidigal T.H.D.A."/>
            <person name="Brescovit A.D."/>
            <person name="Santos A.J."/>
        </authorList>
    </citation>
    <scope>NUCLEOTIDE SEQUENCE</scope>
    <source>
        <tissue evidence="2">Shoot tissue taken approximately 20 cm above the soil surface</tissue>
    </source>
</reference>
<protein>
    <submittedName>
        <fullName evidence="2">Uncharacterized protein</fullName>
    </submittedName>
</protein>